<organism evidence="1 2">
    <name type="scientific">Carboxylicivirga marina</name>
    <dbReference type="NCBI Taxonomy" id="2800988"/>
    <lineage>
        <taxon>Bacteria</taxon>
        <taxon>Pseudomonadati</taxon>
        <taxon>Bacteroidota</taxon>
        <taxon>Bacteroidia</taxon>
        <taxon>Marinilabiliales</taxon>
        <taxon>Marinilabiliaceae</taxon>
        <taxon>Carboxylicivirga</taxon>
    </lineage>
</organism>
<comment type="caution">
    <text evidence="1">The sequence shown here is derived from an EMBL/GenBank/DDBJ whole genome shotgun (WGS) entry which is preliminary data.</text>
</comment>
<dbReference type="Pfam" id="PF13528">
    <property type="entry name" value="Glyco_trans_1_3"/>
    <property type="match status" value="1"/>
</dbReference>
<name>A0ABS1HIY6_9BACT</name>
<dbReference type="SUPFAM" id="SSF53756">
    <property type="entry name" value="UDP-Glycosyltransferase/glycogen phosphorylase"/>
    <property type="match status" value="1"/>
</dbReference>
<dbReference type="GO" id="GO:0016740">
    <property type="term" value="F:transferase activity"/>
    <property type="evidence" value="ECO:0007669"/>
    <property type="project" value="UniProtKB-KW"/>
</dbReference>
<dbReference type="EMBL" id="JAENRR010000016">
    <property type="protein sequence ID" value="MBK3517425.1"/>
    <property type="molecule type" value="Genomic_DNA"/>
</dbReference>
<sequence>MKILYAIQGTGNGYIARSFDVIPQLRRHGELDILISGTQYDIKLPWKVKYRYHGLSFIFGKNGGVDMKATLPQLRPFELFKELYSVPVHKYDMVINDFEPVTAWACRIRNIKSVGLSHQSAVLHPFAPKPAKKDLLGNAILKYYAPTSVSQGFHFEKMGNTVTTPVIRDDIRWSINTNAGHYTVYLPSYSDEKIIRILSRFDYVRWEVFSKHSTEAYTSGNVKIKPVNKEKFTMSLESCNGVLCNAGFETPAEALFLGKKLCVIPMKGQYEQQCNAAYLASMGITKLDSFSKDIDMLETWLCSDERLQIQYPDNLADIIDDIFYKHMPQTISGLTLTT</sequence>
<keyword evidence="2" id="KW-1185">Reference proteome</keyword>
<reference evidence="1 2" key="1">
    <citation type="submission" date="2021-01" db="EMBL/GenBank/DDBJ databases">
        <title>Carboxyliciviraga sp.nov., isolated from coastal sediments.</title>
        <authorList>
            <person name="Lu D."/>
            <person name="Zhang T."/>
        </authorList>
    </citation>
    <scope>NUCLEOTIDE SEQUENCE [LARGE SCALE GENOMIC DNA]</scope>
    <source>
        <strain evidence="1 2">N1Y132</strain>
    </source>
</reference>
<accession>A0ABS1HIY6</accession>
<proteinExistence type="predicted"/>
<evidence type="ECO:0000313" key="2">
    <source>
        <dbReference type="Proteomes" id="UP000605676"/>
    </source>
</evidence>
<keyword evidence="1" id="KW-0808">Transferase</keyword>
<gene>
    <name evidence="1" type="ORF">JIV24_08770</name>
</gene>
<evidence type="ECO:0000313" key="1">
    <source>
        <dbReference type="EMBL" id="MBK3517425.1"/>
    </source>
</evidence>
<protein>
    <submittedName>
        <fullName evidence="1">Glycosyl transferase</fullName>
    </submittedName>
</protein>
<dbReference type="Proteomes" id="UP000605676">
    <property type="component" value="Unassembled WGS sequence"/>
</dbReference>
<dbReference type="RefSeq" id="WP_200464655.1">
    <property type="nucleotide sequence ID" value="NZ_JAENRR010000016.1"/>
</dbReference>
<dbReference type="Gene3D" id="3.40.50.2000">
    <property type="entry name" value="Glycogen Phosphorylase B"/>
    <property type="match status" value="1"/>
</dbReference>